<protein>
    <submittedName>
        <fullName evidence="1">Uncharacterized protein</fullName>
    </submittedName>
</protein>
<evidence type="ECO:0000313" key="2">
    <source>
        <dbReference type="Proteomes" id="UP000182126"/>
    </source>
</evidence>
<dbReference type="AlphaFoldDB" id="A0A1H1UIZ4"/>
<dbReference type="EMBL" id="LT629770">
    <property type="protein sequence ID" value="SDS72271.1"/>
    <property type="molecule type" value="Genomic_DNA"/>
</dbReference>
<sequence>MLLTGAVFSVTGCSLVAGDLADDEVEEIPAALLASDVGVTEAFAEKATSGLSFELSVGVYLDDAEFTESDLASVLQIIIDENDLPTDDIELAVRDVDGEAIDLESMMERLVPGVVDTSVYGHVTLTTDGAREIIDAVEAGSS</sequence>
<dbReference type="Proteomes" id="UP000182126">
    <property type="component" value="Chromosome I"/>
</dbReference>
<dbReference type="RefSeq" id="WP_060923469.1">
    <property type="nucleotide sequence ID" value="NZ_JALXUB010000011.1"/>
</dbReference>
<evidence type="ECO:0000313" key="1">
    <source>
        <dbReference type="EMBL" id="SDS72271.1"/>
    </source>
</evidence>
<accession>A0A1H1UIZ4</accession>
<organism evidence="1 2">
    <name type="scientific">Microbacterium paraoxydans</name>
    <dbReference type="NCBI Taxonomy" id="199592"/>
    <lineage>
        <taxon>Bacteria</taxon>
        <taxon>Bacillati</taxon>
        <taxon>Actinomycetota</taxon>
        <taxon>Actinomycetes</taxon>
        <taxon>Micrococcales</taxon>
        <taxon>Microbacteriaceae</taxon>
        <taxon>Microbacterium</taxon>
    </lineage>
</organism>
<gene>
    <name evidence="1" type="ORF">SAMN04489809_2512</name>
</gene>
<reference evidence="1 2" key="1">
    <citation type="submission" date="2016-10" db="EMBL/GenBank/DDBJ databases">
        <authorList>
            <person name="de Groot N.N."/>
        </authorList>
    </citation>
    <scope>NUCLEOTIDE SEQUENCE [LARGE SCALE GENOMIC DNA]</scope>
    <source>
        <strain evidence="1 2">DSM 15019</strain>
    </source>
</reference>
<name>A0A1H1UIZ4_9MICO</name>
<dbReference type="GeneID" id="36301577"/>
<proteinExistence type="predicted"/>